<dbReference type="EMBL" id="JAIWYP010000006">
    <property type="protein sequence ID" value="KAH3814493.1"/>
    <property type="molecule type" value="Genomic_DNA"/>
</dbReference>
<keyword evidence="3" id="KW-1185">Reference proteome</keyword>
<keyword evidence="1" id="KW-0472">Membrane</keyword>
<comment type="caution">
    <text evidence="2">The sequence shown here is derived from an EMBL/GenBank/DDBJ whole genome shotgun (WGS) entry which is preliminary data.</text>
</comment>
<keyword evidence="1" id="KW-1133">Transmembrane helix</keyword>
<reference evidence="2" key="1">
    <citation type="journal article" date="2019" name="bioRxiv">
        <title>The Genome of the Zebra Mussel, Dreissena polymorpha: A Resource for Invasive Species Research.</title>
        <authorList>
            <person name="McCartney M.A."/>
            <person name="Auch B."/>
            <person name="Kono T."/>
            <person name="Mallez S."/>
            <person name="Zhang Y."/>
            <person name="Obille A."/>
            <person name="Becker A."/>
            <person name="Abrahante J.E."/>
            <person name="Garbe J."/>
            <person name="Badalamenti J.P."/>
            <person name="Herman A."/>
            <person name="Mangelson H."/>
            <person name="Liachko I."/>
            <person name="Sullivan S."/>
            <person name="Sone E.D."/>
            <person name="Koren S."/>
            <person name="Silverstein K.A.T."/>
            <person name="Beckman K.B."/>
            <person name="Gohl D.M."/>
        </authorList>
    </citation>
    <scope>NUCLEOTIDE SEQUENCE</scope>
    <source>
        <strain evidence="2">Duluth1</strain>
        <tissue evidence="2">Whole animal</tissue>
    </source>
</reference>
<gene>
    <name evidence="2" type="ORF">DPMN_142994</name>
</gene>
<evidence type="ECO:0000256" key="1">
    <source>
        <dbReference type="SAM" id="Phobius"/>
    </source>
</evidence>
<keyword evidence="1" id="KW-0812">Transmembrane</keyword>
<accession>A0A9D4GCR9</accession>
<evidence type="ECO:0000313" key="3">
    <source>
        <dbReference type="Proteomes" id="UP000828390"/>
    </source>
</evidence>
<dbReference type="AlphaFoldDB" id="A0A9D4GCR9"/>
<reference evidence="2" key="2">
    <citation type="submission" date="2020-11" db="EMBL/GenBank/DDBJ databases">
        <authorList>
            <person name="McCartney M.A."/>
            <person name="Auch B."/>
            <person name="Kono T."/>
            <person name="Mallez S."/>
            <person name="Becker A."/>
            <person name="Gohl D.M."/>
            <person name="Silverstein K.A.T."/>
            <person name="Koren S."/>
            <person name="Bechman K.B."/>
            <person name="Herman A."/>
            <person name="Abrahante J.E."/>
            <person name="Garbe J."/>
        </authorList>
    </citation>
    <scope>NUCLEOTIDE SEQUENCE</scope>
    <source>
        <strain evidence="2">Duluth1</strain>
        <tissue evidence="2">Whole animal</tissue>
    </source>
</reference>
<protein>
    <submittedName>
        <fullName evidence="2">Uncharacterized protein</fullName>
    </submittedName>
</protein>
<proteinExistence type="predicted"/>
<organism evidence="2 3">
    <name type="scientific">Dreissena polymorpha</name>
    <name type="common">Zebra mussel</name>
    <name type="synonym">Mytilus polymorpha</name>
    <dbReference type="NCBI Taxonomy" id="45954"/>
    <lineage>
        <taxon>Eukaryota</taxon>
        <taxon>Metazoa</taxon>
        <taxon>Spiralia</taxon>
        <taxon>Lophotrochozoa</taxon>
        <taxon>Mollusca</taxon>
        <taxon>Bivalvia</taxon>
        <taxon>Autobranchia</taxon>
        <taxon>Heteroconchia</taxon>
        <taxon>Euheterodonta</taxon>
        <taxon>Imparidentia</taxon>
        <taxon>Neoheterodontei</taxon>
        <taxon>Myida</taxon>
        <taxon>Dreissenoidea</taxon>
        <taxon>Dreissenidae</taxon>
        <taxon>Dreissena</taxon>
    </lineage>
</organism>
<sequence length="142" mass="15777">MDKWDAVTIICVVALTVVGVVGVAGSMTGRGTLQLSYNVQIELNIDYLSPIPDLKPAAKIVGLLTNKMTGLEIKKSVDIETVVSWFNGRDLDYTTGFMRYGVRYQNGRLIVPLTDTFNIYSFLILTEDIDPLEIKMRTPMGN</sequence>
<evidence type="ECO:0000313" key="2">
    <source>
        <dbReference type="EMBL" id="KAH3814493.1"/>
    </source>
</evidence>
<dbReference type="Proteomes" id="UP000828390">
    <property type="component" value="Unassembled WGS sequence"/>
</dbReference>
<name>A0A9D4GCR9_DREPO</name>
<feature type="transmembrane region" description="Helical" evidence="1">
    <location>
        <begin position="6"/>
        <end position="25"/>
    </location>
</feature>